<dbReference type="Proteomes" id="UP000434044">
    <property type="component" value="Unassembled WGS sequence"/>
</dbReference>
<accession>A0A6N8EFY0</accession>
<dbReference type="EMBL" id="WNKT01000081">
    <property type="protein sequence ID" value="MTW23145.1"/>
    <property type="molecule type" value="Genomic_DNA"/>
</dbReference>
<proteinExistence type="predicted"/>
<reference evidence="2 3" key="1">
    <citation type="submission" date="2019-11" db="EMBL/GenBank/DDBJ databases">
        <title>Whole-genome sequence of the anaerobic purple sulfur bacterium Allochromatium palmeri DSM 15591.</title>
        <authorList>
            <person name="Kyndt J.A."/>
            <person name="Meyer T.E."/>
        </authorList>
    </citation>
    <scope>NUCLEOTIDE SEQUENCE [LARGE SCALE GENOMIC DNA]</scope>
    <source>
        <strain evidence="2 3">DSM 15591</strain>
    </source>
</reference>
<keyword evidence="1" id="KW-0732">Signal</keyword>
<dbReference type="InterPro" id="IPR013517">
    <property type="entry name" value="FG-GAP"/>
</dbReference>
<dbReference type="AlphaFoldDB" id="A0A6N8EFY0"/>
<sequence>MIGNYGGNTLYFENTGSASSAAFATAQTNPFGLSDVGQYVVPTFADLDGDGDLDALIGEGYGNTLYFENTGSASSAAFATAQTNPFGLSDVGFSAAPTLADLDADGDLDALIGNSDGNTLYFENTGSASSAAFATAQANPFGLSNVGSLAKPTFADLDGDGDLDALIGEWYGQTLYFENTGSATSAAFATAQINPFGLSDVGQSAAPTLADLDGDGDLDALVGNSGNFSISHGSLG</sequence>
<dbReference type="PANTHER" id="PTHR44103">
    <property type="entry name" value="PROPROTEIN CONVERTASE P"/>
    <property type="match status" value="1"/>
</dbReference>
<protein>
    <recommendedName>
        <fullName evidence="4">VCBS repeat-containing protein</fullName>
    </recommendedName>
</protein>
<organism evidence="2 3">
    <name type="scientific">Allochromatium palmeri</name>
    <dbReference type="NCBI Taxonomy" id="231048"/>
    <lineage>
        <taxon>Bacteria</taxon>
        <taxon>Pseudomonadati</taxon>
        <taxon>Pseudomonadota</taxon>
        <taxon>Gammaproteobacteria</taxon>
        <taxon>Chromatiales</taxon>
        <taxon>Chromatiaceae</taxon>
        <taxon>Allochromatium</taxon>
    </lineage>
</organism>
<name>A0A6N8EFY0_9GAMM</name>
<keyword evidence="3" id="KW-1185">Reference proteome</keyword>
<dbReference type="PANTHER" id="PTHR44103:SF1">
    <property type="entry name" value="PROPROTEIN CONVERTASE P"/>
    <property type="match status" value="1"/>
</dbReference>
<evidence type="ECO:0000313" key="3">
    <source>
        <dbReference type="Proteomes" id="UP000434044"/>
    </source>
</evidence>
<dbReference type="Pfam" id="PF13517">
    <property type="entry name" value="FG-GAP_3"/>
    <property type="match status" value="2"/>
</dbReference>
<dbReference type="SUPFAM" id="SSF69318">
    <property type="entry name" value="Integrin alpha N-terminal domain"/>
    <property type="match status" value="1"/>
</dbReference>
<evidence type="ECO:0000313" key="2">
    <source>
        <dbReference type="EMBL" id="MTW23145.1"/>
    </source>
</evidence>
<gene>
    <name evidence="2" type="ORF">GJ668_19080</name>
</gene>
<evidence type="ECO:0000256" key="1">
    <source>
        <dbReference type="ARBA" id="ARBA00022729"/>
    </source>
</evidence>
<evidence type="ECO:0008006" key="4">
    <source>
        <dbReference type="Google" id="ProtNLM"/>
    </source>
</evidence>
<dbReference type="InterPro" id="IPR028994">
    <property type="entry name" value="Integrin_alpha_N"/>
</dbReference>
<comment type="caution">
    <text evidence="2">The sequence shown here is derived from an EMBL/GenBank/DDBJ whole genome shotgun (WGS) entry which is preliminary data.</text>
</comment>